<sequence length="141" mass="16248">MRSFAIRRPEMRSLKDMLPKADWLLKTRTVDGEIGHLTKTFDDNNRAPSFGCMVGDREISIPNSVNSSYDEPPSYGEVARRDGSQADESRVEKNLPKVDFEDANSIVLSFREIYLDDVIIVCVSHNGDWKRDWKYKNVTYI</sequence>
<accession>A0ACB9DLR0</accession>
<dbReference type="EMBL" id="CM042049">
    <property type="protein sequence ID" value="KAI3747273.1"/>
    <property type="molecule type" value="Genomic_DNA"/>
</dbReference>
<reference evidence="2" key="1">
    <citation type="journal article" date="2022" name="Mol. Ecol. Resour.">
        <title>The genomes of chicory, endive, great burdock and yacon provide insights into Asteraceae palaeo-polyploidization history and plant inulin production.</title>
        <authorList>
            <person name="Fan W."/>
            <person name="Wang S."/>
            <person name="Wang H."/>
            <person name="Wang A."/>
            <person name="Jiang F."/>
            <person name="Liu H."/>
            <person name="Zhao H."/>
            <person name="Xu D."/>
            <person name="Zhang Y."/>
        </authorList>
    </citation>
    <scope>NUCLEOTIDE SEQUENCE [LARGE SCALE GENOMIC DNA]</scope>
    <source>
        <strain evidence="2">cv. Niubang</strain>
    </source>
</reference>
<protein>
    <submittedName>
        <fullName evidence="1">Uncharacterized protein</fullName>
    </submittedName>
</protein>
<comment type="caution">
    <text evidence="1">The sequence shown here is derived from an EMBL/GenBank/DDBJ whole genome shotgun (WGS) entry which is preliminary data.</text>
</comment>
<proteinExistence type="predicted"/>
<organism evidence="1 2">
    <name type="scientific">Arctium lappa</name>
    <name type="common">Greater burdock</name>
    <name type="synonym">Lappa major</name>
    <dbReference type="NCBI Taxonomy" id="4217"/>
    <lineage>
        <taxon>Eukaryota</taxon>
        <taxon>Viridiplantae</taxon>
        <taxon>Streptophyta</taxon>
        <taxon>Embryophyta</taxon>
        <taxon>Tracheophyta</taxon>
        <taxon>Spermatophyta</taxon>
        <taxon>Magnoliopsida</taxon>
        <taxon>eudicotyledons</taxon>
        <taxon>Gunneridae</taxon>
        <taxon>Pentapetalae</taxon>
        <taxon>asterids</taxon>
        <taxon>campanulids</taxon>
        <taxon>Asterales</taxon>
        <taxon>Asteraceae</taxon>
        <taxon>Carduoideae</taxon>
        <taxon>Cardueae</taxon>
        <taxon>Arctiinae</taxon>
        <taxon>Arctium</taxon>
    </lineage>
</organism>
<name>A0ACB9DLR0_ARCLA</name>
<evidence type="ECO:0000313" key="2">
    <source>
        <dbReference type="Proteomes" id="UP001055879"/>
    </source>
</evidence>
<gene>
    <name evidence="1" type="ORF">L6452_09727</name>
</gene>
<evidence type="ECO:0000313" key="1">
    <source>
        <dbReference type="EMBL" id="KAI3747273.1"/>
    </source>
</evidence>
<keyword evidence="2" id="KW-1185">Reference proteome</keyword>
<dbReference type="Proteomes" id="UP001055879">
    <property type="component" value="Linkage Group LG03"/>
</dbReference>
<reference evidence="1 2" key="2">
    <citation type="journal article" date="2022" name="Mol. Ecol. Resour.">
        <title>The genomes of chicory, endive, great burdock and yacon provide insights into Asteraceae paleo-polyploidization history and plant inulin production.</title>
        <authorList>
            <person name="Fan W."/>
            <person name="Wang S."/>
            <person name="Wang H."/>
            <person name="Wang A."/>
            <person name="Jiang F."/>
            <person name="Liu H."/>
            <person name="Zhao H."/>
            <person name="Xu D."/>
            <person name="Zhang Y."/>
        </authorList>
    </citation>
    <scope>NUCLEOTIDE SEQUENCE [LARGE SCALE GENOMIC DNA]</scope>
    <source>
        <strain evidence="2">cv. Niubang</strain>
    </source>
</reference>